<evidence type="ECO:0000313" key="2">
    <source>
        <dbReference type="Proteomes" id="UP000275846"/>
    </source>
</evidence>
<reference evidence="1 2" key="2">
    <citation type="submission" date="2018-11" db="EMBL/GenBank/DDBJ databases">
        <authorList>
            <consortium name="Pathogen Informatics"/>
        </authorList>
    </citation>
    <scope>NUCLEOTIDE SEQUENCE [LARGE SCALE GENOMIC DNA]</scope>
    <source>
        <strain evidence="1 2">NST_G2</strain>
    </source>
</reference>
<dbReference type="OrthoDB" id="6378258at2759"/>
<keyword evidence="2" id="KW-1185">Reference proteome</keyword>
<evidence type="ECO:0000313" key="1">
    <source>
        <dbReference type="EMBL" id="VDL96094.1"/>
    </source>
</evidence>
<reference evidence="3" key="1">
    <citation type="submission" date="2016-06" db="UniProtKB">
        <authorList>
            <consortium name="WormBaseParasite"/>
        </authorList>
    </citation>
    <scope>IDENTIFICATION</scope>
</reference>
<dbReference type="AlphaFoldDB" id="A0A183SZR1"/>
<proteinExistence type="predicted"/>
<gene>
    <name evidence="1" type="ORF">SSLN_LOCUS9709</name>
</gene>
<accession>A0A183SZR1</accession>
<sequence>MVKSYLPYEARLVELDLFSLKYRQMRGDLMKTYRIIRGRECALEFADFFELAETEHLRGHPFKLQRKLVHADVRQNAFSKEGRWCLERTL</sequence>
<dbReference type="Proteomes" id="UP000275846">
    <property type="component" value="Unassembled WGS sequence"/>
</dbReference>
<dbReference type="WBParaSite" id="SSLN_0001007101-mRNA-1">
    <property type="protein sequence ID" value="SSLN_0001007101-mRNA-1"/>
    <property type="gene ID" value="SSLN_0001007101"/>
</dbReference>
<name>A0A183SZR1_SCHSO</name>
<protein>
    <submittedName>
        <fullName evidence="3">Integrase</fullName>
    </submittedName>
</protein>
<evidence type="ECO:0000313" key="3">
    <source>
        <dbReference type="WBParaSite" id="SSLN_0001007101-mRNA-1"/>
    </source>
</evidence>
<organism evidence="3">
    <name type="scientific">Schistocephalus solidus</name>
    <name type="common">Tapeworm</name>
    <dbReference type="NCBI Taxonomy" id="70667"/>
    <lineage>
        <taxon>Eukaryota</taxon>
        <taxon>Metazoa</taxon>
        <taxon>Spiralia</taxon>
        <taxon>Lophotrochozoa</taxon>
        <taxon>Platyhelminthes</taxon>
        <taxon>Cestoda</taxon>
        <taxon>Eucestoda</taxon>
        <taxon>Diphyllobothriidea</taxon>
        <taxon>Diphyllobothriidae</taxon>
        <taxon>Schistocephalus</taxon>
    </lineage>
</organism>
<dbReference type="EMBL" id="UYSU01035407">
    <property type="protein sequence ID" value="VDL96094.1"/>
    <property type="molecule type" value="Genomic_DNA"/>
</dbReference>